<dbReference type="Pfam" id="PF05120">
    <property type="entry name" value="GvpG"/>
    <property type="match status" value="1"/>
</dbReference>
<dbReference type="Proteomes" id="UP001333818">
    <property type="component" value="Unassembled WGS sequence"/>
</dbReference>
<comment type="caution">
    <text evidence="2">The sequence shown here is derived from an EMBL/GenBank/DDBJ whole genome shotgun (WGS) entry which is preliminary data.</text>
</comment>
<dbReference type="RefSeq" id="WP_330482115.1">
    <property type="nucleotide sequence ID" value="NZ_JAZBJZ010000006.1"/>
</dbReference>
<evidence type="ECO:0000313" key="2">
    <source>
        <dbReference type="EMBL" id="MEE3715692.1"/>
    </source>
</evidence>
<dbReference type="InterPro" id="IPR007804">
    <property type="entry name" value="GvpG"/>
</dbReference>
<sequence length="83" mass="9906">MVWQLLTWPLDSLIWIAEQIDERASAELDRTENLQKKLTTLQLRFDLGEISEADFVEQEQEILEALETEWQEAKKKEQEQETE</sequence>
<evidence type="ECO:0000256" key="1">
    <source>
        <dbReference type="SAM" id="Coils"/>
    </source>
</evidence>
<accession>A0AAW9PQP4</accession>
<keyword evidence="1" id="KW-0175">Coiled coil</keyword>
<gene>
    <name evidence="2" type="ORF">V2H45_02910</name>
</gene>
<reference evidence="2" key="1">
    <citation type="submission" date="2024-01" db="EMBL/GenBank/DDBJ databases">
        <title>Bank of Algae and Cyanobacteria of the Azores (BACA) strain genomes.</title>
        <authorList>
            <person name="Luz R."/>
            <person name="Cordeiro R."/>
            <person name="Fonseca A."/>
            <person name="Goncalves V."/>
        </authorList>
    </citation>
    <scope>NUCLEOTIDE SEQUENCE</scope>
    <source>
        <strain evidence="2">BACA0141</strain>
    </source>
</reference>
<evidence type="ECO:0000313" key="3">
    <source>
        <dbReference type="Proteomes" id="UP001333818"/>
    </source>
</evidence>
<feature type="coiled-coil region" evidence="1">
    <location>
        <begin position="56"/>
        <end position="83"/>
    </location>
</feature>
<dbReference type="AlphaFoldDB" id="A0AAW9PQP4"/>
<proteinExistence type="predicted"/>
<dbReference type="EMBL" id="JAZBJZ010000006">
    <property type="protein sequence ID" value="MEE3715692.1"/>
    <property type="molecule type" value="Genomic_DNA"/>
</dbReference>
<keyword evidence="3" id="KW-1185">Reference proteome</keyword>
<name>A0AAW9PQP4_9CYAN</name>
<protein>
    <submittedName>
        <fullName evidence="2">Gas vesicle protein GvpG</fullName>
    </submittedName>
</protein>
<organism evidence="2 3">
    <name type="scientific">Tumidithrix elongata BACA0141</name>
    <dbReference type="NCBI Taxonomy" id="2716417"/>
    <lineage>
        <taxon>Bacteria</taxon>
        <taxon>Bacillati</taxon>
        <taxon>Cyanobacteriota</taxon>
        <taxon>Cyanophyceae</taxon>
        <taxon>Pseudanabaenales</taxon>
        <taxon>Pseudanabaenaceae</taxon>
        <taxon>Tumidithrix</taxon>
        <taxon>Tumidithrix elongata</taxon>
    </lineage>
</organism>